<proteinExistence type="predicted"/>
<gene>
    <name evidence="2" type="ORF">GTI81_05415</name>
</gene>
<protein>
    <submittedName>
        <fullName evidence="2">DUF2075 domain-containing protein</fullName>
    </submittedName>
</protein>
<dbReference type="Pfam" id="PF09848">
    <property type="entry name" value="SLFN-g3_helicase"/>
    <property type="match status" value="1"/>
</dbReference>
<organism evidence="2 3">
    <name type="scientific">Enterococcus faecalis</name>
    <name type="common">Streptococcus faecalis</name>
    <dbReference type="NCBI Taxonomy" id="1351"/>
    <lineage>
        <taxon>Bacteria</taxon>
        <taxon>Bacillati</taxon>
        <taxon>Bacillota</taxon>
        <taxon>Bacilli</taxon>
        <taxon>Lactobacillales</taxon>
        <taxon>Enterococcaceae</taxon>
        <taxon>Enterococcus</taxon>
    </lineage>
</organism>
<name>A0AAP6V606_ENTFL</name>
<dbReference type="PROSITE" id="PS50164">
    <property type="entry name" value="GIY_YIG"/>
    <property type="match status" value="1"/>
</dbReference>
<dbReference type="CDD" id="cd10439">
    <property type="entry name" value="GIY-YIG_COG3410"/>
    <property type="match status" value="1"/>
</dbReference>
<dbReference type="InterPro" id="IPR035901">
    <property type="entry name" value="GIY-YIG_endonuc_sf"/>
</dbReference>
<comment type="caution">
    <text evidence="2">The sequence shown here is derived from an EMBL/GenBank/DDBJ whole genome shotgun (WGS) entry which is preliminary data.</text>
</comment>
<evidence type="ECO:0000313" key="2">
    <source>
        <dbReference type="EMBL" id="MXS52170.1"/>
    </source>
</evidence>
<dbReference type="InterPro" id="IPR018647">
    <property type="entry name" value="SLFN_3-like_DNA/RNA_helicase"/>
</dbReference>
<dbReference type="EMBL" id="WVTJ01000007">
    <property type="protein sequence ID" value="MXS52170.1"/>
    <property type="molecule type" value="Genomic_DNA"/>
</dbReference>
<dbReference type="InterPro" id="IPR027417">
    <property type="entry name" value="P-loop_NTPase"/>
</dbReference>
<accession>A0AAP6V606</accession>
<dbReference type="Gene3D" id="3.40.50.300">
    <property type="entry name" value="P-loop containing nucleotide triphosphate hydrolases"/>
    <property type="match status" value="1"/>
</dbReference>
<evidence type="ECO:0000259" key="1">
    <source>
        <dbReference type="PROSITE" id="PS50164"/>
    </source>
</evidence>
<sequence length="570" mass="65898">MIQFIIDRKLTIGVNKMSSYRVMNLIFKNGEISNKLEKIHVNVLENNPVTYVYYNLKTKKIYVGETNGFIRRHYEHLIESNPKVDYRDYTNCLVIYSSLFDKSSILDLESLILNYMIAESDVTKFVLANGNNGQTKLVYKNKEDILTEVFNKLWNNELYTLGLVDNPNVEELRERLLFKYSPFKQLSFKQKEIVDEIEKNITKKYLIEAPAGSGKSVLFTNLAFSLAEVYPDLRIGLITTGNLTKQFNLIFKSIGLNNRLIVKTGSQLIMDAKKNEQKYDIIIVDEAHKLKKYYRKGHPNARRHLDEGDDEITLLEKLTDGLVLLYDPYQGIKPQNIRPAEIRSLTSDYKKVCLMQQFRIGGDRDFSGEDFLKGILYGFQLSNDKSFNSKVFKDDYFKIVATFKEVIDYVDDYSHAYPETTNRLIAGYCREWVSNTGKKENKGKKFEELPYDWNIDGIQKRWNSTYEDWVKKPNSEKEIGSIHAIQGYDLNYSGVIVGNDITVKDGKIVAVPENYKDIGGTPLKEGFNLSELTEYILNIYYVLLSRGIDGCAVYFEDKNVEKLVKERVGL</sequence>
<dbReference type="AlphaFoldDB" id="A0AAP6V606"/>
<dbReference type="SUPFAM" id="SSF82771">
    <property type="entry name" value="GIY-YIG endonuclease"/>
    <property type="match status" value="1"/>
</dbReference>
<feature type="domain" description="GIY-YIG" evidence="1">
    <location>
        <begin position="46"/>
        <end position="127"/>
    </location>
</feature>
<dbReference type="Proteomes" id="UP000429730">
    <property type="component" value="Unassembled WGS sequence"/>
</dbReference>
<evidence type="ECO:0000313" key="3">
    <source>
        <dbReference type="Proteomes" id="UP000429730"/>
    </source>
</evidence>
<reference evidence="2 3" key="1">
    <citation type="submission" date="2019-04" db="EMBL/GenBank/DDBJ databases">
        <title>Step-wise assembly of the neonatal virome modulated by breast feeding.</title>
        <authorList>
            <person name="Liang G."/>
            <person name="Bushman F."/>
        </authorList>
    </citation>
    <scope>NUCLEOTIDE SEQUENCE [LARGE SCALE GENOMIC DNA]</scope>
    <source>
        <strain evidence="2 3">E3754</strain>
    </source>
</reference>
<dbReference type="SUPFAM" id="SSF52540">
    <property type="entry name" value="P-loop containing nucleoside triphosphate hydrolases"/>
    <property type="match status" value="1"/>
</dbReference>
<dbReference type="InterPro" id="IPR000305">
    <property type="entry name" value="GIY-YIG_endonuc"/>
</dbReference>